<feature type="region of interest" description="Disordered" evidence="1">
    <location>
        <begin position="42"/>
        <end position="112"/>
    </location>
</feature>
<dbReference type="AlphaFoldDB" id="A0A4Z2GA53"/>
<feature type="compositionally biased region" description="Polar residues" evidence="1">
    <location>
        <begin position="87"/>
        <end position="98"/>
    </location>
</feature>
<reference evidence="2 3" key="1">
    <citation type="submission" date="2019-03" db="EMBL/GenBank/DDBJ databases">
        <title>First draft genome of Liparis tanakae, snailfish: a comprehensive survey of snailfish specific genes.</title>
        <authorList>
            <person name="Kim W."/>
            <person name="Song I."/>
            <person name="Jeong J.-H."/>
            <person name="Kim D."/>
            <person name="Kim S."/>
            <person name="Ryu S."/>
            <person name="Song J.Y."/>
            <person name="Lee S.K."/>
        </authorList>
    </citation>
    <scope>NUCLEOTIDE SEQUENCE [LARGE SCALE GENOMIC DNA]</scope>
    <source>
        <tissue evidence="2">Muscle</tissue>
    </source>
</reference>
<proteinExistence type="predicted"/>
<evidence type="ECO:0000313" key="2">
    <source>
        <dbReference type="EMBL" id="TNN50466.1"/>
    </source>
</evidence>
<protein>
    <submittedName>
        <fullName evidence="2">Uncharacterized protein</fullName>
    </submittedName>
</protein>
<organism evidence="2 3">
    <name type="scientific">Liparis tanakae</name>
    <name type="common">Tanaka's snailfish</name>
    <dbReference type="NCBI Taxonomy" id="230148"/>
    <lineage>
        <taxon>Eukaryota</taxon>
        <taxon>Metazoa</taxon>
        <taxon>Chordata</taxon>
        <taxon>Craniata</taxon>
        <taxon>Vertebrata</taxon>
        <taxon>Euteleostomi</taxon>
        <taxon>Actinopterygii</taxon>
        <taxon>Neopterygii</taxon>
        <taxon>Teleostei</taxon>
        <taxon>Neoteleostei</taxon>
        <taxon>Acanthomorphata</taxon>
        <taxon>Eupercaria</taxon>
        <taxon>Perciformes</taxon>
        <taxon>Cottioidei</taxon>
        <taxon>Cottales</taxon>
        <taxon>Liparidae</taxon>
        <taxon>Liparis</taxon>
    </lineage>
</organism>
<evidence type="ECO:0000313" key="3">
    <source>
        <dbReference type="Proteomes" id="UP000314294"/>
    </source>
</evidence>
<evidence type="ECO:0000256" key="1">
    <source>
        <dbReference type="SAM" id="MobiDB-lite"/>
    </source>
</evidence>
<dbReference type="Proteomes" id="UP000314294">
    <property type="component" value="Unassembled WGS sequence"/>
</dbReference>
<dbReference type="EMBL" id="SRLO01000616">
    <property type="protein sequence ID" value="TNN50466.1"/>
    <property type="molecule type" value="Genomic_DNA"/>
</dbReference>
<sequence>MFVPLSRLGVKEQAPTTLRLNPAGAGHHALLFITGPMTPARLPYPTRLPDHDSPPPSLPPPVSTHHAHSISHSSAPIATESSDPRATLTQSPETSVDSLDSPGRFSTLPGTPHITASCGSHLQHVFIHKPQLSVHRLRVDLWIFLAHARSCDRGWCPVRRVIHGLHPEGQDSYTTLSPSLGTHSSFSYPPNPNFLPTFSSSLLPPPPPPSACEVLFVRTDSRCQSWSSVTQSGRPQEERRHL</sequence>
<gene>
    <name evidence="2" type="ORF">EYF80_039335</name>
</gene>
<feature type="compositionally biased region" description="Low complexity" evidence="1">
    <location>
        <begin position="70"/>
        <end position="79"/>
    </location>
</feature>
<accession>A0A4Z2GA53</accession>
<name>A0A4Z2GA53_9TELE</name>
<comment type="caution">
    <text evidence="2">The sequence shown here is derived from an EMBL/GenBank/DDBJ whole genome shotgun (WGS) entry which is preliminary data.</text>
</comment>
<keyword evidence="3" id="KW-1185">Reference proteome</keyword>